<dbReference type="EMBL" id="VSSQ01038356">
    <property type="protein sequence ID" value="MPM91266.1"/>
    <property type="molecule type" value="Genomic_DNA"/>
</dbReference>
<comment type="caution">
    <text evidence="1">The sequence shown here is derived from an EMBL/GenBank/DDBJ whole genome shotgun (WGS) entry which is preliminary data.</text>
</comment>
<gene>
    <name evidence="1" type="ORF">SDC9_138394</name>
</gene>
<evidence type="ECO:0000313" key="1">
    <source>
        <dbReference type="EMBL" id="MPM91266.1"/>
    </source>
</evidence>
<proteinExistence type="predicted"/>
<sequence length="68" mass="8305">MYKENRSHKEKVLRSNRITNGENKLRNMYMMLMNNEREGTIKEEVFNIFKDQRDIIGIINSENKWLIE</sequence>
<dbReference type="AlphaFoldDB" id="A0A645DPN1"/>
<accession>A0A645DPN1</accession>
<protein>
    <submittedName>
        <fullName evidence="1">Uncharacterized protein</fullName>
    </submittedName>
</protein>
<reference evidence="1" key="1">
    <citation type="submission" date="2019-08" db="EMBL/GenBank/DDBJ databases">
        <authorList>
            <person name="Kucharzyk K."/>
            <person name="Murdoch R.W."/>
            <person name="Higgins S."/>
            <person name="Loffler F."/>
        </authorList>
    </citation>
    <scope>NUCLEOTIDE SEQUENCE</scope>
</reference>
<organism evidence="1">
    <name type="scientific">bioreactor metagenome</name>
    <dbReference type="NCBI Taxonomy" id="1076179"/>
    <lineage>
        <taxon>unclassified sequences</taxon>
        <taxon>metagenomes</taxon>
        <taxon>ecological metagenomes</taxon>
    </lineage>
</organism>
<name>A0A645DPN1_9ZZZZ</name>